<evidence type="ECO:0000259" key="1">
    <source>
        <dbReference type="Pfam" id="PF08495"/>
    </source>
</evidence>
<dbReference type="OMA" id="HAAMEKM"/>
<dbReference type="OrthoDB" id="10251508at2759"/>
<reference evidence="2 3" key="1">
    <citation type="submission" date="2016-07" db="EMBL/GenBank/DDBJ databases">
        <title>Pervasive Adenine N6-methylation of Active Genes in Fungi.</title>
        <authorList>
            <consortium name="DOE Joint Genome Institute"/>
            <person name="Mondo S.J."/>
            <person name="Dannebaum R.O."/>
            <person name="Kuo R.C."/>
            <person name="Labutti K."/>
            <person name="Haridas S."/>
            <person name="Kuo A."/>
            <person name="Salamov A."/>
            <person name="Ahrendt S.R."/>
            <person name="Lipzen A."/>
            <person name="Sullivan W."/>
            <person name="Andreopoulos W.B."/>
            <person name="Clum A."/>
            <person name="Lindquist E."/>
            <person name="Daum C."/>
            <person name="Ramamoorthy G.K."/>
            <person name="Gryganskyi A."/>
            <person name="Culley D."/>
            <person name="Magnuson J.K."/>
            <person name="James T.Y."/>
            <person name="O'Malley M.A."/>
            <person name="Stajich J.E."/>
            <person name="Spatafora J.W."/>
            <person name="Visel A."/>
            <person name="Grigoriev I.V."/>
        </authorList>
    </citation>
    <scope>NUCLEOTIDE SEQUENCE [LARGE SCALE GENOMIC DNA]</scope>
    <source>
        <strain evidence="2 3">NRRL 2496</strain>
    </source>
</reference>
<keyword evidence="3" id="KW-1185">Reference proteome</keyword>
<gene>
    <name evidence="2" type="ORF">BCR43DRAFT_489758</name>
</gene>
<dbReference type="InParanoid" id="A0A1X2HES3"/>
<organism evidence="2 3">
    <name type="scientific">Syncephalastrum racemosum</name>
    <name type="common">Filamentous fungus</name>
    <dbReference type="NCBI Taxonomy" id="13706"/>
    <lineage>
        <taxon>Eukaryota</taxon>
        <taxon>Fungi</taxon>
        <taxon>Fungi incertae sedis</taxon>
        <taxon>Mucoromycota</taxon>
        <taxon>Mucoromycotina</taxon>
        <taxon>Mucoromycetes</taxon>
        <taxon>Mucorales</taxon>
        <taxon>Syncephalastraceae</taxon>
        <taxon>Syncephalastrum</taxon>
    </lineage>
</organism>
<dbReference type="AlphaFoldDB" id="A0A1X2HES3"/>
<accession>A0A1X2HES3</accession>
<sequence length="415" mass="45472">MLRSHKVARTLGCRNLWTRVTTTGPTIQDCVQAATAKLPSKRPDLCIALVSKSFDSYGLDKALAKVNPKHTVGCVVDHVPGARHGVSLLLAYDERVVPFHVLDGPERPKVRSISVGRWGRPDDFDRLRFQGNRLDDKGWDAFGTISRPARQFDLPEPLAQTEESPSFVFLASDNEPDHLLHALDHQFPNAAKLGVIGASTPFVNGMPYTLYADKQELGAGIVGFACYSNPKSLSMQVEHEALEPLGEPMTITRCRGNIILDLDQAGATGLLLELIRRGQSAKIAKDQEFYLGMHHSDTLDPEQMTVSRITSGDPSRGNMSIDTTSDLKVGQVVQFMTRKKNVEVLTNADESAITFGVVDKDHTIDAAPLQRSTECKVYENVFGGASENGLIVGKPSMESHILDVPHSVLRISPLQ</sequence>
<name>A0A1X2HES3_SYNRA</name>
<dbReference type="EMBL" id="MCGN01000004">
    <property type="protein sequence ID" value="ORY97431.1"/>
    <property type="molecule type" value="Genomic_DNA"/>
</dbReference>
<feature type="domain" description="FIST" evidence="1">
    <location>
        <begin position="133"/>
        <end position="264"/>
    </location>
</feature>
<proteinExistence type="predicted"/>
<evidence type="ECO:0000313" key="3">
    <source>
        <dbReference type="Proteomes" id="UP000242180"/>
    </source>
</evidence>
<evidence type="ECO:0000313" key="2">
    <source>
        <dbReference type="EMBL" id="ORY97431.1"/>
    </source>
</evidence>
<dbReference type="Pfam" id="PF08495">
    <property type="entry name" value="FIST"/>
    <property type="match status" value="1"/>
</dbReference>
<dbReference type="InterPro" id="IPR013702">
    <property type="entry name" value="FIST_domain_N"/>
</dbReference>
<protein>
    <recommendedName>
        <fullName evidence="1">FIST domain-containing protein</fullName>
    </recommendedName>
</protein>
<comment type="caution">
    <text evidence="2">The sequence shown here is derived from an EMBL/GenBank/DDBJ whole genome shotgun (WGS) entry which is preliminary data.</text>
</comment>
<dbReference type="Proteomes" id="UP000242180">
    <property type="component" value="Unassembled WGS sequence"/>
</dbReference>